<dbReference type="Gene3D" id="3.80.10.10">
    <property type="entry name" value="Ribonuclease Inhibitor"/>
    <property type="match status" value="1"/>
</dbReference>
<name>A0A6A5CAK0_NAEFO</name>
<dbReference type="PROSITE" id="PS51450">
    <property type="entry name" value="LRR"/>
    <property type="match status" value="1"/>
</dbReference>
<evidence type="ECO:0000313" key="2">
    <source>
        <dbReference type="EMBL" id="KAF0982405.1"/>
    </source>
</evidence>
<evidence type="ECO:0008006" key="4">
    <source>
        <dbReference type="Google" id="ProtNLM"/>
    </source>
</evidence>
<dbReference type="VEuPathDB" id="AmoebaDB:NfTy_019840"/>
<comment type="caution">
    <text evidence="2">The sequence shown here is derived from an EMBL/GenBank/DDBJ whole genome shotgun (WGS) entry which is preliminary data.</text>
</comment>
<dbReference type="SUPFAM" id="SSF52058">
    <property type="entry name" value="L domain-like"/>
    <property type="match status" value="1"/>
</dbReference>
<feature type="region of interest" description="Disordered" evidence="1">
    <location>
        <begin position="316"/>
        <end position="348"/>
    </location>
</feature>
<dbReference type="InterPro" id="IPR043313">
    <property type="entry name" value="LRMDA"/>
</dbReference>
<dbReference type="InterPro" id="IPR032675">
    <property type="entry name" value="LRR_dom_sf"/>
</dbReference>
<evidence type="ECO:0000256" key="1">
    <source>
        <dbReference type="SAM" id="MobiDB-lite"/>
    </source>
</evidence>
<dbReference type="GeneID" id="68118550"/>
<dbReference type="Proteomes" id="UP000444721">
    <property type="component" value="Unassembled WGS sequence"/>
</dbReference>
<dbReference type="AlphaFoldDB" id="A0A6A5CAK0"/>
<feature type="compositionally biased region" description="Polar residues" evidence="1">
    <location>
        <begin position="316"/>
        <end position="326"/>
    </location>
</feature>
<dbReference type="Pfam" id="PF14580">
    <property type="entry name" value="LRR_9"/>
    <property type="match status" value="1"/>
</dbReference>
<sequence>MLAPSSVKVDANGKCSLAFKQLRDVPSQMVFQALAPKIIELDLSHNNLTDLSENVNCLENLTSLVLDHNRIHSGSSFNGGKPMPKITLLWVNSNKIKDLKQFLEKVAFHFPNLKIFSMLKNEACPNFFTGGSAEQYEQYRLFVVSRLPNLQVLDSSTVTKSEREIAKKMYGNLDSVPSFILMQQQEQQQNSETSKQPSKSTTNNTSTSSSNVSNLPNFGALTASSNQSTYSVTPSQPSYNLPNISTLQSNTSLPPVNSFNYNNSNPYQNTQPIYFNNNTPNYSTSYVQQYNYNDILGSTVHYNNLMYPLPQPNISLPNPSVPSQPGLQLPPLDSLAQKNQTTYRGPYL</sequence>
<proteinExistence type="predicted"/>
<dbReference type="VEuPathDB" id="AmoebaDB:NF0035160"/>
<dbReference type="PANTHER" id="PTHR46282">
    <property type="entry name" value="LEUCINE-RICH MELANOCYTE DIFFERENTIATION-ASSOCIATED PROTEIN"/>
    <property type="match status" value="1"/>
</dbReference>
<accession>A0A6A5CAK0</accession>
<protein>
    <recommendedName>
        <fullName evidence="4">U2A'/phosphoprotein 32 family A C-terminal domain-containing protein</fullName>
    </recommendedName>
</protein>
<dbReference type="RefSeq" id="XP_044567118.1">
    <property type="nucleotide sequence ID" value="XM_044701732.1"/>
</dbReference>
<feature type="compositionally biased region" description="Polar residues" evidence="1">
    <location>
        <begin position="336"/>
        <end position="348"/>
    </location>
</feature>
<organism evidence="2 3">
    <name type="scientific">Naegleria fowleri</name>
    <name type="common">Brain eating amoeba</name>
    <dbReference type="NCBI Taxonomy" id="5763"/>
    <lineage>
        <taxon>Eukaryota</taxon>
        <taxon>Discoba</taxon>
        <taxon>Heterolobosea</taxon>
        <taxon>Tetramitia</taxon>
        <taxon>Eutetramitia</taxon>
        <taxon>Vahlkampfiidae</taxon>
        <taxon>Naegleria</taxon>
    </lineage>
</organism>
<feature type="compositionally biased region" description="Low complexity" evidence="1">
    <location>
        <begin position="184"/>
        <end position="217"/>
    </location>
</feature>
<reference evidence="2 3" key="1">
    <citation type="journal article" date="2019" name="Sci. Rep.">
        <title>Nanopore sequencing improves the draft genome of the human pathogenic amoeba Naegleria fowleri.</title>
        <authorList>
            <person name="Liechti N."/>
            <person name="Schurch N."/>
            <person name="Bruggmann R."/>
            <person name="Wittwer M."/>
        </authorList>
    </citation>
    <scope>NUCLEOTIDE SEQUENCE [LARGE SCALE GENOMIC DNA]</scope>
    <source>
        <strain evidence="2 3">ATCC 30894</strain>
    </source>
</reference>
<dbReference type="InterPro" id="IPR001611">
    <property type="entry name" value="Leu-rich_rpt"/>
</dbReference>
<evidence type="ECO:0000313" key="3">
    <source>
        <dbReference type="Proteomes" id="UP000444721"/>
    </source>
</evidence>
<feature type="region of interest" description="Disordered" evidence="1">
    <location>
        <begin position="184"/>
        <end position="220"/>
    </location>
</feature>
<dbReference type="EMBL" id="VFQX01000009">
    <property type="protein sequence ID" value="KAF0982405.1"/>
    <property type="molecule type" value="Genomic_DNA"/>
</dbReference>
<dbReference type="PANTHER" id="PTHR46282:SF1">
    <property type="entry name" value="LEUCINE-RICH REPEAT-CONTAINING PROTEIN 72-LIKE"/>
    <property type="match status" value="1"/>
</dbReference>
<keyword evidence="3" id="KW-1185">Reference proteome</keyword>
<dbReference type="OrthoDB" id="10251250at2759"/>
<gene>
    <name evidence="2" type="ORF">FDP41_011335</name>
</gene>
<dbReference type="VEuPathDB" id="AmoebaDB:FDP41_011335"/>